<accession>A0A7C8PWD4</accession>
<protein>
    <submittedName>
        <fullName evidence="1">Uncharacterized protein</fullName>
    </submittedName>
</protein>
<reference evidence="1 2" key="1">
    <citation type="submission" date="2019-06" db="EMBL/GenBank/DDBJ databases">
        <authorList>
            <person name="Palmer J.M."/>
        </authorList>
    </citation>
    <scope>NUCLEOTIDE SEQUENCE [LARGE SCALE GENOMIC DNA]</scope>
    <source>
        <strain evidence="1 2">TWF788</strain>
    </source>
</reference>
<name>A0A7C8PWD4_ORBOL</name>
<dbReference type="EMBL" id="JAABOE010000031">
    <property type="protein sequence ID" value="KAF3181935.1"/>
    <property type="molecule type" value="Genomic_DNA"/>
</dbReference>
<proteinExistence type="predicted"/>
<sequence>MARSTAHVIRPRILTAFLDKAAKKASSDKLLSLSTCDWNRQNAEVCRGGAIGLMGKALKNMEILLEYL</sequence>
<gene>
    <name evidence="1" type="ORF">TWF788_006396</name>
</gene>
<organism evidence="1 2">
    <name type="scientific">Orbilia oligospora</name>
    <name type="common">Nematode-trapping fungus</name>
    <name type="synonym">Arthrobotrys oligospora</name>
    <dbReference type="NCBI Taxonomy" id="2813651"/>
    <lineage>
        <taxon>Eukaryota</taxon>
        <taxon>Fungi</taxon>
        <taxon>Dikarya</taxon>
        <taxon>Ascomycota</taxon>
        <taxon>Pezizomycotina</taxon>
        <taxon>Orbiliomycetes</taxon>
        <taxon>Orbiliales</taxon>
        <taxon>Orbiliaceae</taxon>
        <taxon>Orbilia</taxon>
    </lineage>
</organism>
<evidence type="ECO:0000313" key="1">
    <source>
        <dbReference type="EMBL" id="KAF3181935.1"/>
    </source>
</evidence>
<comment type="caution">
    <text evidence="1">The sequence shown here is derived from an EMBL/GenBank/DDBJ whole genome shotgun (WGS) entry which is preliminary data.</text>
</comment>
<dbReference type="AlphaFoldDB" id="A0A7C8PWD4"/>
<evidence type="ECO:0000313" key="2">
    <source>
        <dbReference type="Proteomes" id="UP000479691"/>
    </source>
</evidence>
<dbReference type="Proteomes" id="UP000479691">
    <property type="component" value="Unassembled WGS sequence"/>
</dbReference>